<evidence type="ECO:0000313" key="2">
    <source>
        <dbReference type="EMBL" id="HGZ42168.1"/>
    </source>
</evidence>
<accession>A0A832I409</accession>
<feature type="compositionally biased region" description="Pro residues" evidence="1">
    <location>
        <begin position="1"/>
        <end position="11"/>
    </location>
</feature>
<feature type="region of interest" description="Disordered" evidence="1">
    <location>
        <begin position="1"/>
        <end position="46"/>
    </location>
</feature>
<name>A0A832I409_UNCEI</name>
<organism evidence="2">
    <name type="scientific">Eiseniibacteriota bacterium</name>
    <dbReference type="NCBI Taxonomy" id="2212470"/>
    <lineage>
        <taxon>Bacteria</taxon>
        <taxon>Candidatus Eiseniibacteriota</taxon>
    </lineage>
</organism>
<protein>
    <recommendedName>
        <fullName evidence="3">Capsule assembly Wzi family protein</fullName>
    </recommendedName>
</protein>
<dbReference type="InterPro" id="IPR038636">
    <property type="entry name" value="Wzi_sf"/>
</dbReference>
<evidence type="ECO:0000256" key="1">
    <source>
        <dbReference type="SAM" id="MobiDB-lite"/>
    </source>
</evidence>
<sequence length="558" mass="58876">MPPMRAPPADRPAPEAHLPPTGDPRAAGAPRDPRGRPAPHLTPAVRSSARAGAAGLLAALALAAAAVSASPLASLPVGHPAEDELRVLELFPGAMPAGLHTRPLLRGSLGAWPEPDSLAPAARLAALRIARELAPDLGPAAAARAGSRAHRRLFERDAADGALELSLGLEGRGAADRDTALLASGAGLRARVAARAERWLAHADLLVGRVDGARAFADPIVSGTDVIVHTEDAALAYVAASGRWQVRLGRSRWHWGPGDEGSLVLSRTSPAFTALAARAELPAWGLTLTALNGALAAAAGEQLAAHRLEWRARDGLRLGVTEAARYRDRGWRPLYAAGVVPYVLVQRLEQQDEPDSGAALRNNVMVAFDAAWRPAPGTRIYGEALLDDVAAESDEVPDRLAFQLGFEGAGTVGGRRATWGAEWTRLSRHVYTSHFGRAHAVRGEPLGFPTGPDARRLRVRGAFDPADDWQVFVAAARTDRGEGGLDRPFTPGDPVPGAWDFAGTPERTREVEAGLRWWPAGGVDVALAATWRRVEDAGHVRGATREVAGAAATVRLVR</sequence>
<reference evidence="2" key="1">
    <citation type="journal article" date="2020" name="mSystems">
        <title>Genome- and Community-Level Interaction Insights into Carbon Utilization and Element Cycling Functions of Hydrothermarchaeota in Hydrothermal Sediment.</title>
        <authorList>
            <person name="Zhou Z."/>
            <person name="Liu Y."/>
            <person name="Xu W."/>
            <person name="Pan J."/>
            <person name="Luo Z.H."/>
            <person name="Li M."/>
        </authorList>
    </citation>
    <scope>NUCLEOTIDE SEQUENCE [LARGE SCALE GENOMIC DNA]</scope>
    <source>
        <strain evidence="2">SpSt-381</strain>
    </source>
</reference>
<proteinExistence type="predicted"/>
<gene>
    <name evidence="2" type="ORF">ENR23_01855</name>
</gene>
<dbReference type="EMBL" id="DSQF01000003">
    <property type="protein sequence ID" value="HGZ42168.1"/>
    <property type="molecule type" value="Genomic_DNA"/>
</dbReference>
<comment type="caution">
    <text evidence="2">The sequence shown here is derived from an EMBL/GenBank/DDBJ whole genome shotgun (WGS) entry which is preliminary data.</text>
</comment>
<evidence type="ECO:0008006" key="3">
    <source>
        <dbReference type="Google" id="ProtNLM"/>
    </source>
</evidence>
<dbReference type="Gene3D" id="2.40.160.130">
    <property type="entry name" value="Capsule assembly protein Wzi"/>
    <property type="match status" value="1"/>
</dbReference>
<dbReference type="AlphaFoldDB" id="A0A832I409"/>